<organism evidence="2 3">
    <name type="scientific">Gaetbulibacter aestuarii</name>
    <dbReference type="NCBI Taxonomy" id="1502358"/>
    <lineage>
        <taxon>Bacteria</taxon>
        <taxon>Pseudomonadati</taxon>
        <taxon>Bacteroidota</taxon>
        <taxon>Flavobacteriia</taxon>
        <taxon>Flavobacteriales</taxon>
        <taxon>Flavobacteriaceae</taxon>
        <taxon>Gaetbulibacter</taxon>
    </lineage>
</organism>
<keyword evidence="3" id="KW-1185">Reference proteome</keyword>
<reference evidence="2 3" key="1">
    <citation type="submission" date="2024-02" db="EMBL/GenBank/DDBJ databases">
        <title>A Gaetbulibacter species isolated from tidal flats and genomic insights of their niches.</title>
        <authorList>
            <person name="Ye Y."/>
        </authorList>
    </citation>
    <scope>NUCLEOTIDE SEQUENCE [LARGE SCALE GENOMIC DNA]</scope>
    <source>
        <strain evidence="2 3">KYW382</strain>
    </source>
</reference>
<keyword evidence="1" id="KW-1133">Transmembrane helix</keyword>
<name>A0ABW7MWH7_9FLAO</name>
<evidence type="ECO:0000313" key="2">
    <source>
        <dbReference type="EMBL" id="MFH6770738.1"/>
    </source>
</evidence>
<dbReference type="Pfam" id="PF19578">
    <property type="entry name" value="DUF6090"/>
    <property type="match status" value="1"/>
</dbReference>
<comment type="caution">
    <text evidence="2">The sequence shown here is derived from an EMBL/GenBank/DDBJ whole genome shotgun (WGS) entry which is preliminary data.</text>
</comment>
<keyword evidence="1" id="KW-0812">Transmembrane</keyword>
<keyword evidence="1" id="KW-0472">Membrane</keyword>
<accession>A0ABW7MWH7</accession>
<sequence length="258" mass="30138">MLNLFKNIRHKLLNEGKTINYLKYAFGEIILVVIGILMALQINNWNEDRQATIEEHNIYRNLNTEFKVNKTLLQSDLLLNEGSMASGKIIMDLIGSDESYLKTKNIDSILYQLFEMGSVSFSENTVLEIIQSGKMKYIKNDTIKNLIFEWTQNKEFVERSLENRERVSNLLLAYIYKTYPLKNIDMYGRLKWQSPSKLSIDKFAIFKAVEFESLIDDLLYNYQGFIARQKSLETIIDRIIQASEPYAHKNMTSDDQTI</sequence>
<dbReference type="Proteomes" id="UP001610100">
    <property type="component" value="Unassembled WGS sequence"/>
</dbReference>
<dbReference type="InterPro" id="IPR045749">
    <property type="entry name" value="DUF6090"/>
</dbReference>
<gene>
    <name evidence="2" type="ORF">V8G58_02240</name>
</gene>
<dbReference type="EMBL" id="JBAWKB010000001">
    <property type="protein sequence ID" value="MFH6770738.1"/>
    <property type="molecule type" value="Genomic_DNA"/>
</dbReference>
<evidence type="ECO:0000313" key="3">
    <source>
        <dbReference type="Proteomes" id="UP001610100"/>
    </source>
</evidence>
<feature type="transmembrane region" description="Helical" evidence="1">
    <location>
        <begin position="21"/>
        <end position="40"/>
    </location>
</feature>
<evidence type="ECO:0000256" key="1">
    <source>
        <dbReference type="SAM" id="Phobius"/>
    </source>
</evidence>
<dbReference type="RefSeq" id="WP_344739225.1">
    <property type="nucleotide sequence ID" value="NZ_BAABAY010000001.1"/>
</dbReference>
<protein>
    <submittedName>
        <fullName evidence="2">DUF6090 family protein</fullName>
    </submittedName>
</protein>
<proteinExistence type="predicted"/>